<organism evidence="3 4">
    <name type="scientific">Halovenus aranensis</name>
    <dbReference type="NCBI Taxonomy" id="890420"/>
    <lineage>
        <taxon>Archaea</taxon>
        <taxon>Methanobacteriati</taxon>
        <taxon>Methanobacteriota</taxon>
        <taxon>Stenosarchaea group</taxon>
        <taxon>Halobacteria</taxon>
        <taxon>Halobacteriales</taxon>
        <taxon>Haloarculaceae</taxon>
        <taxon>Halovenus</taxon>
    </lineage>
</organism>
<dbReference type="AlphaFoldDB" id="A0A1G8SSA9"/>
<dbReference type="InterPro" id="IPR013762">
    <property type="entry name" value="Integrase-like_cat_sf"/>
</dbReference>
<dbReference type="GO" id="GO:0003677">
    <property type="term" value="F:DNA binding"/>
    <property type="evidence" value="ECO:0007669"/>
    <property type="project" value="InterPro"/>
</dbReference>
<dbReference type="Proteomes" id="UP000198856">
    <property type="component" value="Unassembled WGS sequence"/>
</dbReference>
<evidence type="ECO:0000313" key="4">
    <source>
        <dbReference type="Proteomes" id="UP000198856"/>
    </source>
</evidence>
<feature type="domain" description="Tyr recombinase" evidence="2">
    <location>
        <begin position="132"/>
        <end position="322"/>
    </location>
</feature>
<proteinExistence type="predicted"/>
<dbReference type="EMBL" id="FNFC01000002">
    <property type="protein sequence ID" value="SDJ32136.1"/>
    <property type="molecule type" value="Genomic_DNA"/>
</dbReference>
<dbReference type="Pfam" id="PF00589">
    <property type="entry name" value="Phage_integrase"/>
    <property type="match status" value="1"/>
</dbReference>
<dbReference type="GO" id="GO:0006310">
    <property type="term" value="P:DNA recombination"/>
    <property type="evidence" value="ECO:0007669"/>
    <property type="project" value="UniProtKB-KW"/>
</dbReference>
<name>A0A1G8SSA9_9EURY</name>
<gene>
    <name evidence="3" type="ORF">SAMN05216226_102124</name>
</gene>
<keyword evidence="4" id="KW-1185">Reference proteome</keyword>
<dbReference type="STRING" id="890420.SAMN05216226_102124"/>
<dbReference type="OrthoDB" id="144892at2157"/>
<protein>
    <submittedName>
        <fullName evidence="3">Phage integrase family protein</fullName>
    </submittedName>
</protein>
<accession>A0A1G8SSA9</accession>
<dbReference type="Gene3D" id="1.10.443.10">
    <property type="entry name" value="Intergrase catalytic core"/>
    <property type="match status" value="1"/>
</dbReference>
<dbReference type="CDD" id="cd00397">
    <property type="entry name" value="DNA_BRE_C"/>
    <property type="match status" value="1"/>
</dbReference>
<dbReference type="InterPro" id="IPR002104">
    <property type="entry name" value="Integrase_catalytic"/>
</dbReference>
<evidence type="ECO:0000256" key="1">
    <source>
        <dbReference type="ARBA" id="ARBA00023172"/>
    </source>
</evidence>
<evidence type="ECO:0000313" key="3">
    <source>
        <dbReference type="EMBL" id="SDJ32136.1"/>
    </source>
</evidence>
<dbReference type="GO" id="GO:0015074">
    <property type="term" value="P:DNA integration"/>
    <property type="evidence" value="ECO:0007669"/>
    <property type="project" value="InterPro"/>
</dbReference>
<dbReference type="PROSITE" id="PS51898">
    <property type="entry name" value="TYR_RECOMBINASE"/>
    <property type="match status" value="1"/>
</dbReference>
<reference evidence="3 4" key="1">
    <citation type="submission" date="2016-10" db="EMBL/GenBank/DDBJ databases">
        <authorList>
            <person name="de Groot N.N."/>
        </authorList>
    </citation>
    <scope>NUCLEOTIDE SEQUENCE [LARGE SCALE GENOMIC DNA]</scope>
    <source>
        <strain evidence="3 4">IBRC-M10015</strain>
    </source>
</reference>
<dbReference type="RefSeq" id="WP_092699087.1">
    <property type="nucleotide sequence ID" value="NZ_FNFC01000002.1"/>
</dbReference>
<evidence type="ECO:0000259" key="2">
    <source>
        <dbReference type="PROSITE" id="PS51898"/>
    </source>
</evidence>
<sequence>MTNAPTRRLQSNRETIATHDDLDETDRDLLQEFDKQLGLRQYSTERHLKLLRHCKTLAGVVETVKGPNTTPDVSLADALNNRDAAETLVAWINRQYDNEETNRDMRVALRVFGKHVTDGDDVPEPLDWIPSTTSRSYNPTPDAADMLDWDEDIVPMTKAVHNARDKSLIAVAWDSGARAGELLDLRVGDVSDGKHGMKLSLDGKQGQRSVTLFVSSGHLAQWLDSHPAGDSSTAPLWCQLNDGTSQLSYQRCNDIIKRAGEKAEVSKPITFTNFRKSSASFLASQGVSQAVLEEHHGWSRGSDVAGRYIAIFDDASDRELARAHGLDVSEEEHDPIATIDCPRCGEPTPQDRPFCMHCHASVDVEASQLVDELTDRLDEALIERTDPDDRKDLIDVRRTIESKAGHLSVDDLHHLVSSLASND</sequence>
<dbReference type="SUPFAM" id="SSF56349">
    <property type="entry name" value="DNA breaking-rejoining enzymes"/>
    <property type="match status" value="1"/>
</dbReference>
<dbReference type="InterPro" id="IPR011010">
    <property type="entry name" value="DNA_brk_join_enz"/>
</dbReference>
<keyword evidence="1" id="KW-0233">DNA recombination</keyword>